<comment type="caution">
    <text evidence="6">The sequence shown here is derived from an EMBL/GenBank/DDBJ whole genome shotgun (WGS) entry which is preliminary data.</text>
</comment>
<evidence type="ECO:0000256" key="4">
    <source>
        <dbReference type="ARBA" id="ARBA00022691"/>
    </source>
</evidence>
<gene>
    <name evidence="6" type="ORF">D9Q81_05105</name>
</gene>
<keyword evidence="3 6" id="KW-0808">Transferase</keyword>
<dbReference type="InterPro" id="IPR052190">
    <property type="entry name" value="Euk-Arch_PrmC-MTase"/>
</dbReference>
<dbReference type="AlphaFoldDB" id="A0A429G4Z1"/>
<keyword evidence="4" id="KW-0949">S-adenosyl-L-methionine</keyword>
<reference evidence="6 7" key="1">
    <citation type="submission" date="2018-10" db="EMBL/GenBank/DDBJ databases">
        <title>Co-occurring genomic capacity for anaerobic methane metabolism and dissimilatory sulfite reduction discovered in the Korarchaeota.</title>
        <authorList>
            <person name="Mckay L.J."/>
            <person name="Dlakic M."/>
            <person name="Fields M.W."/>
            <person name="Delmont T.O."/>
            <person name="Eren A.M."/>
            <person name="Jay Z.J."/>
            <person name="Klingelsmith K.B."/>
            <person name="Rusch D.B."/>
            <person name="Inskeep W.P."/>
        </authorList>
    </citation>
    <scope>NUCLEOTIDE SEQUENCE [LARGE SCALE GENOMIC DNA]</scope>
    <source>
        <strain evidence="6 7">WS</strain>
    </source>
</reference>
<evidence type="ECO:0000313" key="6">
    <source>
        <dbReference type="EMBL" id="RSN68868.1"/>
    </source>
</evidence>
<dbReference type="GO" id="GO:0035657">
    <property type="term" value="C:eRF1 methyltransferase complex"/>
    <property type="evidence" value="ECO:0007669"/>
    <property type="project" value="TreeGrafter"/>
</dbReference>
<dbReference type="PANTHER" id="PTHR45875:SF1">
    <property type="entry name" value="METHYLTRANSFERASE N6AMT1"/>
    <property type="match status" value="1"/>
</dbReference>
<feature type="domain" description="Methyltransferase small" evidence="5">
    <location>
        <begin position="24"/>
        <end position="113"/>
    </location>
</feature>
<proteinExistence type="inferred from homology"/>
<evidence type="ECO:0000259" key="5">
    <source>
        <dbReference type="Pfam" id="PF05175"/>
    </source>
</evidence>
<dbReference type="GO" id="GO:0032259">
    <property type="term" value="P:methylation"/>
    <property type="evidence" value="ECO:0007669"/>
    <property type="project" value="UniProtKB-KW"/>
</dbReference>
<dbReference type="Gene3D" id="3.40.50.150">
    <property type="entry name" value="Vaccinia Virus protein VP39"/>
    <property type="match status" value="1"/>
</dbReference>
<dbReference type="EMBL" id="RCOR01000024">
    <property type="protein sequence ID" value="RSN68868.1"/>
    <property type="molecule type" value="Genomic_DNA"/>
</dbReference>
<dbReference type="GO" id="GO:0008276">
    <property type="term" value="F:protein methyltransferase activity"/>
    <property type="evidence" value="ECO:0007669"/>
    <property type="project" value="TreeGrafter"/>
</dbReference>
<accession>A0A429G4Z1</accession>
<comment type="similarity">
    <text evidence="1">Belongs to the eukaryotic/archaeal PrmC-related family.</text>
</comment>
<keyword evidence="2 6" id="KW-0489">Methyltransferase</keyword>
<evidence type="ECO:0000313" key="7">
    <source>
        <dbReference type="Proteomes" id="UP000278149"/>
    </source>
</evidence>
<dbReference type="InterPro" id="IPR004557">
    <property type="entry name" value="PrmC-related"/>
</dbReference>
<dbReference type="PROSITE" id="PS00092">
    <property type="entry name" value="N6_MTASE"/>
    <property type="match status" value="1"/>
</dbReference>
<name>A0A429G4Z1_9CREN</name>
<dbReference type="CDD" id="cd02440">
    <property type="entry name" value="AdoMet_MTases"/>
    <property type="match status" value="1"/>
</dbReference>
<evidence type="ECO:0000256" key="1">
    <source>
        <dbReference type="ARBA" id="ARBA00006149"/>
    </source>
</evidence>
<dbReference type="InterPro" id="IPR029063">
    <property type="entry name" value="SAM-dependent_MTases_sf"/>
</dbReference>
<dbReference type="RefSeq" id="WP_125741732.1">
    <property type="nucleotide sequence ID" value="NZ_RCOR01000024.1"/>
</dbReference>
<dbReference type="Pfam" id="PF05175">
    <property type="entry name" value="MTS"/>
    <property type="match status" value="1"/>
</dbReference>
<dbReference type="NCBIfam" id="TIGR00537">
    <property type="entry name" value="hemK_rel_arch"/>
    <property type="match status" value="1"/>
</dbReference>
<dbReference type="InterPro" id="IPR002052">
    <property type="entry name" value="DNA_methylase_N6_adenine_CS"/>
</dbReference>
<protein>
    <submittedName>
        <fullName evidence="6">Methyltransferase domain-containing protein</fullName>
    </submittedName>
</protein>
<dbReference type="Proteomes" id="UP000278149">
    <property type="component" value="Unassembled WGS sequence"/>
</dbReference>
<dbReference type="GO" id="GO:0003676">
    <property type="term" value="F:nucleic acid binding"/>
    <property type="evidence" value="ECO:0007669"/>
    <property type="project" value="InterPro"/>
</dbReference>
<organism evidence="6 7">
    <name type="scientific">Candidatus Korarchaeum cryptofilum</name>
    <dbReference type="NCBI Taxonomy" id="498846"/>
    <lineage>
        <taxon>Archaea</taxon>
        <taxon>Thermoproteota</taxon>
        <taxon>Candidatus Korarchaeia</taxon>
        <taxon>Candidatus Korarchaeales</taxon>
        <taxon>Candidatus Korarchaeaceae</taxon>
        <taxon>Candidatus Korarchaeum</taxon>
    </lineage>
</organism>
<evidence type="ECO:0000256" key="2">
    <source>
        <dbReference type="ARBA" id="ARBA00022603"/>
    </source>
</evidence>
<evidence type="ECO:0000256" key="3">
    <source>
        <dbReference type="ARBA" id="ARBA00022679"/>
    </source>
</evidence>
<dbReference type="GO" id="GO:0008757">
    <property type="term" value="F:S-adenosylmethionine-dependent methyltransferase activity"/>
    <property type="evidence" value="ECO:0007669"/>
    <property type="project" value="TreeGrafter"/>
</dbReference>
<sequence length="189" mass="21146">MAIWQVRGLKLLRDDQIYWPAEDSLLMLDALDPDLSGKVCLDLGTGSGIVAIEMAKRGCCTVASDISPRSCLLASRNAELNGLEVHTVQGDMTRHFRDLAFDLIAFNPPYLPGRGDPRWAGGRRGRELIDALIDDLPRLMRGEALILHADFNLPELTLRKAEKMGLRAEICLRRKLAFHELMIVRISRA</sequence>
<dbReference type="PANTHER" id="PTHR45875">
    <property type="entry name" value="METHYLTRANSFERASE N6AMT1"/>
    <property type="match status" value="1"/>
</dbReference>
<dbReference type="InterPro" id="IPR007848">
    <property type="entry name" value="Small_mtfrase_dom"/>
</dbReference>
<dbReference type="SUPFAM" id="SSF53335">
    <property type="entry name" value="S-adenosyl-L-methionine-dependent methyltransferases"/>
    <property type="match status" value="1"/>
</dbReference>